<protein>
    <submittedName>
        <fullName evidence="1">2'-5' RNA ligase superfamily protein</fullName>
    </submittedName>
</protein>
<dbReference type="Gene3D" id="3.90.1140.10">
    <property type="entry name" value="Cyclic phosphodiesterase"/>
    <property type="match status" value="1"/>
</dbReference>
<gene>
    <name evidence="1" type="ORF">EDC17_101196</name>
</gene>
<organism evidence="1 2">
    <name type="scientific">Sphingobacterium alimentarium</name>
    <dbReference type="NCBI Taxonomy" id="797292"/>
    <lineage>
        <taxon>Bacteria</taxon>
        <taxon>Pseudomonadati</taxon>
        <taxon>Bacteroidota</taxon>
        <taxon>Sphingobacteriia</taxon>
        <taxon>Sphingobacteriales</taxon>
        <taxon>Sphingobacteriaceae</taxon>
        <taxon>Sphingobacterium</taxon>
    </lineage>
</organism>
<keyword evidence="2" id="KW-1185">Reference proteome</keyword>
<dbReference type="InterPro" id="IPR009097">
    <property type="entry name" value="Cyclic_Pdiesterase"/>
</dbReference>
<dbReference type="RefSeq" id="WP_132777253.1">
    <property type="nucleotide sequence ID" value="NZ_SMBZ01000011.1"/>
</dbReference>
<evidence type="ECO:0000313" key="2">
    <source>
        <dbReference type="Proteomes" id="UP000295197"/>
    </source>
</evidence>
<evidence type="ECO:0000313" key="1">
    <source>
        <dbReference type="EMBL" id="TCV17177.1"/>
    </source>
</evidence>
<sequence>MKKYSMVIYPYTLVKEIMQIKQELKALVGWYHSVHAEAHFTICEFFADEDDLLQIKEEVTNLITKWRKQIIRFESFDSYEGGAFYLKPDEPSNIYLEELFKSIGYKVKAIIPNAYVCTSPHLSIGRKLDKNKLSIAKKTFTSYASSFLCDGVVLREFNPNKRQYELKECIKF</sequence>
<name>A0A4R3VXF8_9SPHI</name>
<proteinExistence type="predicted"/>
<dbReference type="GO" id="GO:0016874">
    <property type="term" value="F:ligase activity"/>
    <property type="evidence" value="ECO:0007669"/>
    <property type="project" value="UniProtKB-KW"/>
</dbReference>
<dbReference type="SUPFAM" id="SSF55144">
    <property type="entry name" value="LigT-like"/>
    <property type="match status" value="1"/>
</dbReference>
<accession>A0A4R3VXF8</accession>
<dbReference type="AlphaFoldDB" id="A0A4R3VXF8"/>
<dbReference type="Proteomes" id="UP000295197">
    <property type="component" value="Unassembled WGS sequence"/>
</dbReference>
<comment type="caution">
    <text evidence="1">The sequence shown here is derived from an EMBL/GenBank/DDBJ whole genome shotgun (WGS) entry which is preliminary data.</text>
</comment>
<reference evidence="1 2" key="1">
    <citation type="submission" date="2019-03" db="EMBL/GenBank/DDBJ databases">
        <title>Genomic Encyclopedia of Type Strains, Phase IV (KMG-IV): sequencing the most valuable type-strain genomes for metagenomic binning, comparative biology and taxonomic classification.</title>
        <authorList>
            <person name="Goeker M."/>
        </authorList>
    </citation>
    <scope>NUCLEOTIDE SEQUENCE [LARGE SCALE GENOMIC DNA]</scope>
    <source>
        <strain evidence="1 2">DSM 22362</strain>
    </source>
</reference>
<dbReference type="EMBL" id="SMBZ01000011">
    <property type="protein sequence ID" value="TCV17177.1"/>
    <property type="molecule type" value="Genomic_DNA"/>
</dbReference>
<keyword evidence="1" id="KW-0436">Ligase</keyword>
<dbReference type="Pfam" id="PF13563">
    <property type="entry name" value="2_5_RNA_ligase2"/>
    <property type="match status" value="1"/>
</dbReference>
<dbReference type="OrthoDB" id="980044at2"/>